<dbReference type="GO" id="GO:0000340">
    <property type="term" value="F:RNA 7-methylguanosine cap binding"/>
    <property type="evidence" value="ECO:0007669"/>
    <property type="project" value="TreeGrafter"/>
</dbReference>
<accession>A0A1E3QSX1</accession>
<dbReference type="Gene3D" id="3.30.760.10">
    <property type="entry name" value="RNA Cap, Translation Initiation Factor Eif4e"/>
    <property type="match status" value="1"/>
</dbReference>
<proteinExistence type="inferred from homology"/>
<organism evidence="3 4">
    <name type="scientific">Babjeviella inositovora NRRL Y-12698</name>
    <dbReference type="NCBI Taxonomy" id="984486"/>
    <lineage>
        <taxon>Eukaryota</taxon>
        <taxon>Fungi</taxon>
        <taxon>Dikarya</taxon>
        <taxon>Ascomycota</taxon>
        <taxon>Saccharomycotina</taxon>
        <taxon>Pichiomycetes</taxon>
        <taxon>Serinales incertae sedis</taxon>
        <taxon>Babjeviella</taxon>
    </lineage>
</organism>
<name>A0A1E3QSX1_9ASCO</name>
<keyword evidence="4" id="KW-1185">Reference proteome</keyword>
<dbReference type="STRING" id="984486.A0A1E3QSX1"/>
<evidence type="ECO:0000313" key="4">
    <source>
        <dbReference type="Proteomes" id="UP000094336"/>
    </source>
</evidence>
<feature type="region of interest" description="Disordered" evidence="2">
    <location>
        <begin position="284"/>
        <end position="370"/>
    </location>
</feature>
<dbReference type="RefSeq" id="XP_018986141.1">
    <property type="nucleotide sequence ID" value="XM_019128597.1"/>
</dbReference>
<dbReference type="PROSITE" id="PS00813">
    <property type="entry name" value="IF4E"/>
    <property type="match status" value="1"/>
</dbReference>
<keyword evidence="1" id="KW-0396">Initiation factor</keyword>
<dbReference type="Proteomes" id="UP000094336">
    <property type="component" value="Unassembled WGS sequence"/>
</dbReference>
<dbReference type="EMBL" id="KV454429">
    <property type="protein sequence ID" value="ODQ80813.1"/>
    <property type="molecule type" value="Genomic_DNA"/>
</dbReference>
<keyword evidence="1" id="KW-0694">RNA-binding</keyword>
<dbReference type="PANTHER" id="PTHR11960">
    <property type="entry name" value="EUKARYOTIC TRANSLATION INITIATION FACTOR 4E RELATED"/>
    <property type="match status" value="1"/>
</dbReference>
<reference evidence="4" key="1">
    <citation type="submission" date="2016-05" db="EMBL/GenBank/DDBJ databases">
        <title>Comparative genomics of biotechnologically important yeasts.</title>
        <authorList>
            <consortium name="DOE Joint Genome Institute"/>
            <person name="Riley R."/>
            <person name="Haridas S."/>
            <person name="Wolfe K.H."/>
            <person name="Lopes M.R."/>
            <person name="Hittinger C.T."/>
            <person name="Goker M."/>
            <person name="Salamov A."/>
            <person name="Wisecaver J."/>
            <person name="Long T.M."/>
            <person name="Aerts A.L."/>
            <person name="Barry K."/>
            <person name="Choi C."/>
            <person name="Clum A."/>
            <person name="Coughlan A.Y."/>
            <person name="Deshpande S."/>
            <person name="Douglass A.P."/>
            <person name="Hanson S.J."/>
            <person name="Klenk H.-P."/>
            <person name="Labutti K."/>
            <person name="Lapidus A."/>
            <person name="Lindquist E."/>
            <person name="Lipzen A."/>
            <person name="Meier-Kolthoff J.P."/>
            <person name="Ohm R.A."/>
            <person name="Otillar R.P."/>
            <person name="Pangilinan J."/>
            <person name="Peng Y."/>
            <person name="Rokas A."/>
            <person name="Rosa C.A."/>
            <person name="Scheuner C."/>
            <person name="Sibirny A.A."/>
            <person name="Slot J.C."/>
            <person name="Stielow J.B."/>
            <person name="Sun H."/>
            <person name="Kurtzman C.P."/>
            <person name="Blackwell M."/>
            <person name="Grigoriev I.V."/>
            <person name="Jeffries T.W."/>
        </authorList>
    </citation>
    <scope>NUCLEOTIDE SEQUENCE [LARGE SCALE GENOMIC DNA]</scope>
    <source>
        <strain evidence="4">NRRL Y-12698</strain>
    </source>
</reference>
<evidence type="ECO:0000256" key="2">
    <source>
        <dbReference type="SAM" id="MobiDB-lite"/>
    </source>
</evidence>
<dbReference type="InterPro" id="IPR001040">
    <property type="entry name" value="TIF_eIF_4E"/>
</dbReference>
<evidence type="ECO:0000313" key="3">
    <source>
        <dbReference type="EMBL" id="ODQ80813.1"/>
    </source>
</evidence>
<comment type="similarity">
    <text evidence="1">Belongs to the eukaryotic initiation factor 4E family.</text>
</comment>
<dbReference type="InterPro" id="IPR019770">
    <property type="entry name" value="TIF_eIF_4E_CS"/>
</dbReference>
<dbReference type="AlphaFoldDB" id="A0A1E3QSX1"/>
<gene>
    <name evidence="3" type="ORF">BABINDRAFT_161019</name>
</gene>
<evidence type="ECO:0000256" key="1">
    <source>
        <dbReference type="RuleBase" id="RU004374"/>
    </source>
</evidence>
<sequence length="370" mass="41427">MSSNSLKAQSILNSLSMKNESPTAEHVLPYAWTIWHHSRARPSGESAAAEEEDETLVPPAVDLYLQTTTALSFPSTASQGTTDKIASVEQLWQSLALLKRAPTLPTGTEFLIFKHGVQPVWEDPVNTKGGRWVFRFTRRTSHGGKRDTRGAGGHVSALEVVQIRKRTSLIWERLVLRLLGGSLVPGEHADTLLRDISGLVLSVRKDEDIISVWNSNTHFDKQRRDEEDTKKLTSFSARRILCDAILRIIREADLIMDGADAVHTTDPGSNDRVQGVSFEYRLHSEQGTPSSASHGHRNRRDEDRKYSRKFNKRDVSAPAPTTIDQIIGGSQDFSALGRTLRKDDEDEELGGLLSFSKRRLQQQREKENKA</sequence>
<dbReference type="SUPFAM" id="SSF55418">
    <property type="entry name" value="eIF4e-like"/>
    <property type="match status" value="1"/>
</dbReference>
<dbReference type="GO" id="GO:0003743">
    <property type="term" value="F:translation initiation factor activity"/>
    <property type="evidence" value="ECO:0007669"/>
    <property type="project" value="UniProtKB-KW"/>
</dbReference>
<dbReference type="Pfam" id="PF01652">
    <property type="entry name" value="IF4E"/>
    <property type="match status" value="1"/>
</dbReference>
<dbReference type="GeneID" id="30146450"/>
<dbReference type="InterPro" id="IPR023398">
    <property type="entry name" value="TIF_eIF4e-like"/>
</dbReference>
<protein>
    <submittedName>
        <fullName evidence="3">Uncharacterized protein</fullName>
    </submittedName>
</protein>
<dbReference type="OrthoDB" id="590761at2759"/>
<keyword evidence="1" id="KW-0648">Protein biosynthesis</keyword>
<dbReference type="PANTHER" id="PTHR11960:SF18">
    <property type="entry name" value="EUKARYOTIC TRANSLATION INITIATION FACTOR 4E HOMOLOGOUS PROTEIN, ISOFORM B"/>
    <property type="match status" value="1"/>
</dbReference>
<dbReference type="GO" id="GO:0016281">
    <property type="term" value="C:eukaryotic translation initiation factor 4F complex"/>
    <property type="evidence" value="ECO:0007669"/>
    <property type="project" value="TreeGrafter"/>
</dbReference>